<evidence type="ECO:0000256" key="4">
    <source>
        <dbReference type="ARBA" id="ARBA00023136"/>
    </source>
</evidence>
<feature type="transmembrane region" description="Helical" evidence="5">
    <location>
        <begin position="115"/>
        <end position="136"/>
    </location>
</feature>
<keyword evidence="2 5" id="KW-0812">Transmembrane</keyword>
<evidence type="ECO:0000313" key="6">
    <source>
        <dbReference type="EMBL" id="OGE82570.1"/>
    </source>
</evidence>
<dbReference type="GO" id="GO:0005886">
    <property type="term" value="C:plasma membrane"/>
    <property type="evidence" value="ECO:0007669"/>
    <property type="project" value="InterPro"/>
</dbReference>
<name>A0A1F5NZ19_9BACT</name>
<evidence type="ECO:0000256" key="3">
    <source>
        <dbReference type="ARBA" id="ARBA00022989"/>
    </source>
</evidence>
<dbReference type="InterPro" id="IPR019691">
    <property type="entry name" value="DUF2585"/>
</dbReference>
<evidence type="ECO:0000256" key="1">
    <source>
        <dbReference type="ARBA" id="ARBA00022475"/>
    </source>
</evidence>
<evidence type="ECO:0000313" key="7">
    <source>
        <dbReference type="Proteomes" id="UP000176339"/>
    </source>
</evidence>
<keyword evidence="4 5" id="KW-0472">Membrane</keyword>
<evidence type="ECO:0000256" key="2">
    <source>
        <dbReference type="ARBA" id="ARBA00022692"/>
    </source>
</evidence>
<comment type="caution">
    <text evidence="6">The sequence shown here is derived from an EMBL/GenBank/DDBJ whole genome shotgun (WGS) entry which is preliminary data.</text>
</comment>
<feature type="transmembrane region" description="Helical" evidence="5">
    <location>
        <begin position="142"/>
        <end position="160"/>
    </location>
</feature>
<organism evidence="6 7">
    <name type="scientific">Candidatus Doudnabacteria bacterium RIFCSPHIGHO2_01_FULL_49_9</name>
    <dbReference type="NCBI Taxonomy" id="1817827"/>
    <lineage>
        <taxon>Bacteria</taxon>
        <taxon>Candidatus Doudnaibacteriota</taxon>
    </lineage>
</organism>
<gene>
    <name evidence="6" type="ORF">A2846_00380</name>
</gene>
<sequence>MSKRYLLISLIVIVLAVGTLFVMDRLPFCKCGVISVWSSDVTSNQQSQQLTDPYTVTHVLHGIGFYFLIWFVFRKKLTLGQRLVLAVGIESGWEVLENTSFIIDRYRAATISFDYYGDSIFNSVGDILAMMIGFWVAAKLPWWGGLAAFVLLDLALLFFIRDSLIVNIIMLIRPIDAIKQWQQQAN</sequence>
<accession>A0A1F5NZ19</accession>
<reference evidence="6 7" key="1">
    <citation type="journal article" date="2016" name="Nat. Commun.">
        <title>Thousands of microbial genomes shed light on interconnected biogeochemical processes in an aquifer system.</title>
        <authorList>
            <person name="Anantharaman K."/>
            <person name="Brown C.T."/>
            <person name="Hug L.A."/>
            <person name="Sharon I."/>
            <person name="Castelle C.J."/>
            <person name="Probst A.J."/>
            <person name="Thomas B.C."/>
            <person name="Singh A."/>
            <person name="Wilkins M.J."/>
            <person name="Karaoz U."/>
            <person name="Brodie E.L."/>
            <person name="Williams K.H."/>
            <person name="Hubbard S.S."/>
            <person name="Banfield J.F."/>
        </authorList>
    </citation>
    <scope>NUCLEOTIDE SEQUENCE [LARGE SCALE GENOMIC DNA]</scope>
</reference>
<dbReference type="EMBL" id="MFEN01000068">
    <property type="protein sequence ID" value="OGE82570.1"/>
    <property type="molecule type" value="Genomic_DNA"/>
</dbReference>
<feature type="transmembrane region" description="Helical" evidence="5">
    <location>
        <begin position="53"/>
        <end position="73"/>
    </location>
</feature>
<keyword evidence="3 5" id="KW-1133">Transmembrane helix</keyword>
<keyword evidence="1" id="KW-1003">Cell membrane</keyword>
<dbReference type="Pfam" id="PF10755">
    <property type="entry name" value="DUF2585"/>
    <property type="match status" value="1"/>
</dbReference>
<protein>
    <submittedName>
        <fullName evidence="6">Uncharacterized protein</fullName>
    </submittedName>
</protein>
<evidence type="ECO:0000256" key="5">
    <source>
        <dbReference type="SAM" id="Phobius"/>
    </source>
</evidence>
<proteinExistence type="predicted"/>
<dbReference type="Proteomes" id="UP000176339">
    <property type="component" value="Unassembled WGS sequence"/>
</dbReference>
<dbReference type="AlphaFoldDB" id="A0A1F5NZ19"/>